<gene>
    <name evidence="3" type="ORF">MANES_05G180800v8</name>
</gene>
<comment type="caution">
    <text evidence="3">The sequence shown here is derived from an EMBL/GenBank/DDBJ whole genome shotgun (WGS) entry which is preliminary data.</text>
</comment>
<keyword evidence="4" id="KW-1185">Reference proteome</keyword>
<evidence type="ECO:0000256" key="1">
    <source>
        <dbReference type="ARBA" id="ARBA00005474"/>
    </source>
</evidence>
<reference evidence="4" key="1">
    <citation type="journal article" date="2016" name="Nat. Biotechnol.">
        <title>Sequencing wild and cultivated cassava and related species reveals extensive interspecific hybridization and genetic diversity.</title>
        <authorList>
            <person name="Bredeson J.V."/>
            <person name="Lyons J.B."/>
            <person name="Prochnik S.E."/>
            <person name="Wu G.A."/>
            <person name="Ha C.M."/>
            <person name="Edsinger-Gonzales E."/>
            <person name="Grimwood J."/>
            <person name="Schmutz J."/>
            <person name="Rabbi I.Y."/>
            <person name="Egesi C."/>
            <person name="Nauluvula P."/>
            <person name="Lebot V."/>
            <person name="Ndunguru J."/>
            <person name="Mkamilo G."/>
            <person name="Bart R.S."/>
            <person name="Setter T.L."/>
            <person name="Gleadow R.M."/>
            <person name="Kulakow P."/>
            <person name="Ferguson M.E."/>
            <person name="Rounsley S."/>
            <person name="Rokhsar D.S."/>
        </authorList>
    </citation>
    <scope>NUCLEOTIDE SEQUENCE [LARGE SCALE GENOMIC DNA]</scope>
    <source>
        <strain evidence="4">cv. AM560-2</strain>
    </source>
</reference>
<dbReference type="PANTHER" id="PTHR31304">
    <property type="entry name" value="LOB DOMAIN-CONTAINING PROTEIN 38"/>
    <property type="match status" value="1"/>
</dbReference>
<name>A0A2C9VYR3_MANES</name>
<evidence type="ECO:0000313" key="3">
    <source>
        <dbReference type="EMBL" id="OAY51012.1"/>
    </source>
</evidence>
<dbReference type="PANTHER" id="PTHR31304:SF38">
    <property type="entry name" value="LOB DOMAIN-CONTAINING PROTEIN"/>
    <property type="match status" value="1"/>
</dbReference>
<comment type="similarity">
    <text evidence="1">Belongs to the LOB domain-containing protein family.</text>
</comment>
<dbReference type="Pfam" id="PF03195">
    <property type="entry name" value="LOB"/>
    <property type="match status" value="1"/>
</dbReference>
<organism evidence="3 4">
    <name type="scientific">Manihot esculenta</name>
    <name type="common">Cassava</name>
    <name type="synonym">Jatropha manihot</name>
    <dbReference type="NCBI Taxonomy" id="3983"/>
    <lineage>
        <taxon>Eukaryota</taxon>
        <taxon>Viridiplantae</taxon>
        <taxon>Streptophyta</taxon>
        <taxon>Embryophyta</taxon>
        <taxon>Tracheophyta</taxon>
        <taxon>Spermatophyta</taxon>
        <taxon>Magnoliopsida</taxon>
        <taxon>eudicotyledons</taxon>
        <taxon>Gunneridae</taxon>
        <taxon>Pentapetalae</taxon>
        <taxon>rosids</taxon>
        <taxon>fabids</taxon>
        <taxon>Malpighiales</taxon>
        <taxon>Euphorbiaceae</taxon>
        <taxon>Crotonoideae</taxon>
        <taxon>Manihoteae</taxon>
        <taxon>Manihot</taxon>
    </lineage>
</organism>
<sequence length="209" mass="22555">MSCNGCRVLRKGCSETCILRSCLHWISSPEAQGNATLFLAKFFGRSDLMSLISAVPESQRPALFQSLLFEACGRTVNPVNGAVGLLWSGNWHVCHAAVETVLSGGILLPLSGIFAGVLAPNYDELTDSFSAEACELSNMWTQSKPYGNIGRENQASVLNDSLTPKLVTGRAGRVKRSRGAASFYTEESSETTTVTSNDGDRKKLLKLFV</sequence>
<dbReference type="AlphaFoldDB" id="A0A2C9VYR3"/>
<evidence type="ECO:0000259" key="2">
    <source>
        <dbReference type="PROSITE" id="PS50891"/>
    </source>
</evidence>
<dbReference type="STRING" id="3983.A0A2C9VYR3"/>
<dbReference type="Gramene" id="Manes.05G180800.1.v8.1">
    <property type="protein sequence ID" value="Manes.05G180800.1.v8.1.CDS"/>
    <property type="gene ID" value="Manes.05G180800.v8.1"/>
</dbReference>
<dbReference type="PROSITE" id="PS50891">
    <property type="entry name" value="LOB"/>
    <property type="match status" value="1"/>
</dbReference>
<accession>A0A2C9VYR3</accession>
<protein>
    <recommendedName>
        <fullName evidence="2">LOB domain-containing protein</fullName>
    </recommendedName>
</protein>
<evidence type="ECO:0000313" key="4">
    <source>
        <dbReference type="Proteomes" id="UP000091857"/>
    </source>
</evidence>
<dbReference type="EMBL" id="CM004391">
    <property type="protein sequence ID" value="OAY51012.1"/>
    <property type="molecule type" value="Genomic_DNA"/>
</dbReference>
<proteinExistence type="inferred from homology"/>
<feature type="domain" description="LOB" evidence="2">
    <location>
        <begin position="1"/>
        <end position="107"/>
    </location>
</feature>
<dbReference type="InterPro" id="IPR004883">
    <property type="entry name" value="LOB"/>
</dbReference>
<dbReference type="GO" id="GO:0010468">
    <property type="term" value="P:regulation of gene expression"/>
    <property type="evidence" value="ECO:0000318"/>
    <property type="project" value="GO_Central"/>
</dbReference>
<dbReference type="OrthoDB" id="1922547at2759"/>
<dbReference type="SMR" id="A0A2C9VYR3"/>
<dbReference type="Proteomes" id="UP000091857">
    <property type="component" value="Chromosome 5"/>
</dbReference>